<sequence length="93" mass="10050">MIQTLPVSSPAVSFPFQLTEQQHKALDAMWMFLQPAVTAALFLLVGFAGTGKLSIVFQLVKVLVSQGKRVVLSAPTNKAVGVLQRLALEKLKS</sequence>
<dbReference type="RefSeq" id="WP_190435392.1">
    <property type="nucleotide sequence ID" value="NZ_JAMPKM010000022.1"/>
</dbReference>
<dbReference type="EMBL" id="JAMPKM010000022">
    <property type="protein sequence ID" value="MEP0820211.1"/>
    <property type="molecule type" value="Genomic_DNA"/>
</dbReference>
<dbReference type="Pfam" id="PF13604">
    <property type="entry name" value="AAA_30"/>
    <property type="match status" value="1"/>
</dbReference>
<keyword evidence="1" id="KW-0472">Membrane</keyword>
<comment type="caution">
    <text evidence="2">The sequence shown here is derived from an EMBL/GenBank/DDBJ whole genome shotgun (WGS) entry which is preliminary data.</text>
</comment>
<dbReference type="SUPFAM" id="SSF52540">
    <property type="entry name" value="P-loop containing nucleoside triphosphate hydrolases"/>
    <property type="match status" value="1"/>
</dbReference>
<dbReference type="InterPro" id="IPR027417">
    <property type="entry name" value="P-loop_NTPase"/>
</dbReference>
<reference evidence="2 3" key="1">
    <citation type="submission" date="2022-04" db="EMBL/GenBank/DDBJ databases">
        <title>Positive selection, recombination, and allopatry shape intraspecific diversity of widespread and dominant cyanobacteria.</title>
        <authorList>
            <person name="Wei J."/>
            <person name="Shu W."/>
            <person name="Hu C."/>
        </authorList>
    </citation>
    <scope>NUCLEOTIDE SEQUENCE [LARGE SCALE GENOMIC DNA]</scope>
    <source>
        <strain evidence="2 3">GB2-A4</strain>
    </source>
</reference>
<keyword evidence="3" id="KW-1185">Reference proteome</keyword>
<accession>A0ABV0JEL8</accession>
<organism evidence="2 3">
    <name type="scientific">Trichocoleus desertorum GB2-A4</name>
    <dbReference type="NCBI Taxonomy" id="2933944"/>
    <lineage>
        <taxon>Bacteria</taxon>
        <taxon>Bacillati</taxon>
        <taxon>Cyanobacteriota</taxon>
        <taxon>Cyanophyceae</taxon>
        <taxon>Leptolyngbyales</taxon>
        <taxon>Trichocoleusaceae</taxon>
        <taxon>Trichocoleus</taxon>
    </lineage>
</organism>
<name>A0ABV0JEL8_9CYAN</name>
<keyword evidence="1" id="KW-0812">Transmembrane</keyword>
<dbReference type="Gene3D" id="3.40.50.300">
    <property type="entry name" value="P-loop containing nucleotide triphosphate hydrolases"/>
    <property type="match status" value="1"/>
</dbReference>
<dbReference type="Proteomes" id="UP001464891">
    <property type="component" value="Unassembled WGS sequence"/>
</dbReference>
<protein>
    <submittedName>
        <fullName evidence="2">AAA family ATPase</fullName>
    </submittedName>
</protein>
<gene>
    <name evidence="2" type="ORF">NC998_24220</name>
</gene>
<feature type="transmembrane region" description="Helical" evidence="1">
    <location>
        <begin position="36"/>
        <end position="60"/>
    </location>
</feature>
<keyword evidence="1" id="KW-1133">Transmembrane helix</keyword>
<evidence type="ECO:0000313" key="3">
    <source>
        <dbReference type="Proteomes" id="UP001464891"/>
    </source>
</evidence>
<evidence type="ECO:0000313" key="2">
    <source>
        <dbReference type="EMBL" id="MEP0820211.1"/>
    </source>
</evidence>
<proteinExistence type="predicted"/>
<evidence type="ECO:0000256" key="1">
    <source>
        <dbReference type="SAM" id="Phobius"/>
    </source>
</evidence>